<dbReference type="Pfam" id="PF00569">
    <property type="entry name" value="ZZ"/>
    <property type="match status" value="1"/>
</dbReference>
<reference evidence="7 8" key="1">
    <citation type="journal article" date="2016" name="Mol. Biol. Evol.">
        <title>Comparative Genomics of Early-Diverging Mushroom-Forming Fungi Provides Insights into the Origins of Lignocellulose Decay Capabilities.</title>
        <authorList>
            <person name="Nagy L.G."/>
            <person name="Riley R."/>
            <person name="Tritt A."/>
            <person name="Adam C."/>
            <person name="Daum C."/>
            <person name="Floudas D."/>
            <person name="Sun H."/>
            <person name="Yadav J.S."/>
            <person name="Pangilinan J."/>
            <person name="Larsson K.H."/>
            <person name="Matsuura K."/>
            <person name="Barry K."/>
            <person name="Labutti K."/>
            <person name="Kuo R."/>
            <person name="Ohm R.A."/>
            <person name="Bhattacharya S.S."/>
            <person name="Shirouzu T."/>
            <person name="Yoshinaga Y."/>
            <person name="Martin F.M."/>
            <person name="Grigoriev I.V."/>
            <person name="Hibbett D.S."/>
        </authorList>
    </citation>
    <scope>NUCLEOTIDE SEQUENCE [LARGE SCALE GENOMIC DNA]</scope>
    <source>
        <strain evidence="7 8">HHB12029</strain>
    </source>
</reference>
<keyword evidence="3" id="KW-0862">Zinc</keyword>
<evidence type="ECO:0000256" key="3">
    <source>
        <dbReference type="ARBA" id="ARBA00022833"/>
    </source>
</evidence>
<dbReference type="OrthoDB" id="2122982at2759"/>
<dbReference type="Proteomes" id="UP000077266">
    <property type="component" value="Unassembled WGS sequence"/>
</dbReference>
<dbReference type="PROSITE" id="PS00018">
    <property type="entry name" value="EF_HAND_1"/>
    <property type="match status" value="1"/>
</dbReference>
<evidence type="ECO:0000256" key="4">
    <source>
        <dbReference type="PROSITE-ProRule" id="PRU00228"/>
    </source>
</evidence>
<evidence type="ECO:0000313" key="8">
    <source>
        <dbReference type="Proteomes" id="UP000077266"/>
    </source>
</evidence>
<evidence type="ECO:0000256" key="2">
    <source>
        <dbReference type="ARBA" id="ARBA00022771"/>
    </source>
</evidence>
<dbReference type="InterPro" id="IPR043145">
    <property type="entry name" value="Znf_ZZ_sf"/>
</dbReference>
<dbReference type="Gene3D" id="3.30.60.90">
    <property type="match status" value="1"/>
</dbReference>
<dbReference type="EMBL" id="KV426191">
    <property type="protein sequence ID" value="KZV85371.1"/>
    <property type="molecule type" value="Genomic_DNA"/>
</dbReference>
<feature type="domain" description="ZZ-type" evidence="6">
    <location>
        <begin position="849"/>
        <end position="914"/>
    </location>
</feature>
<name>A0A165DU82_EXIGL</name>
<proteinExistence type="predicted"/>
<dbReference type="AlphaFoldDB" id="A0A165DU82"/>
<evidence type="ECO:0000313" key="7">
    <source>
        <dbReference type="EMBL" id="KZV85371.1"/>
    </source>
</evidence>
<dbReference type="STRING" id="1314781.A0A165DU82"/>
<evidence type="ECO:0000256" key="5">
    <source>
        <dbReference type="SAM" id="MobiDB-lite"/>
    </source>
</evidence>
<dbReference type="GO" id="GO:0008270">
    <property type="term" value="F:zinc ion binding"/>
    <property type="evidence" value="ECO:0007669"/>
    <property type="project" value="UniProtKB-KW"/>
</dbReference>
<keyword evidence="2 4" id="KW-0863">Zinc-finger</keyword>
<accession>A0A165DU82</accession>
<gene>
    <name evidence="7" type="ORF">EXIGLDRAFT_775659</name>
</gene>
<dbReference type="SUPFAM" id="SSF57850">
    <property type="entry name" value="RING/U-box"/>
    <property type="match status" value="1"/>
</dbReference>
<feature type="region of interest" description="Disordered" evidence="5">
    <location>
        <begin position="1008"/>
        <end position="1027"/>
    </location>
</feature>
<dbReference type="PROSITE" id="PS50135">
    <property type="entry name" value="ZF_ZZ_2"/>
    <property type="match status" value="1"/>
</dbReference>
<sequence length="1063" mass="119509">MTTPSDVADGMVTLTVEQAEVFEKDYAPPPPVPPKSDGMLTTAVSRISTANTFYQENQGPVDSALQAIAGLASHELTKTAASQVLNAAEKLVTGLGFVAKLHPFAQPVVEIFKGLIVLEIKRHENDKRVARLVLFMSTMMVEFLQYVAVADVVFLSTPVLDRLNRLPPDESVKLHDRVFAPGPMQTVLAKVPVKIKDCGNAIDKYYKTNRAAKYLLSPHYEDKFKSLAEEFNDLKSEVNDALQVRTALRVEDTHHLVSVLMAQVATLSGQISDMKELFKPQTREEKRIDAADLKLGGRELCLKSNKSISELLAIDAANESFGADSTPSGEYKPSQAILKELRTPLEKQLEENRASFEASFSLQMHELKDLVEERTNQIIFTLQDRAYNRVDDKHLQYVWKGMDWPLCVQTGLFIAGLHDYFTERLSSSAPLMSALPVTAPSSPTNTSAASHPGKFRAPDVDQSDSWCLEYLDVFYVPALKEAFDSDSNGLVNIREVNHYTQSHAMPKDWGVLRRLAFSAVGWHVEMLRYREKIQALLNTIVEMVNDVLPVNRGTVRDAVEPGFDTVTSLVMGLDDYTVVSDPKVEDLVTVHMSYYEQRLRDKLQIVHYQITSVDYVPLLFKDSPEQYLLPVIYLHLERLLKILRLAQTHTLDRSELLPDTASLLNVLATAEARVSQLRESFSQQAFSPDTKMQSFAKGLYKFFPAPPAKLQYAFCSYFDQTVEDEIRNDASEGLRCAEPDPRATAYGAAPALDTSDLRGIVRFRAIKQAVIAEIDANSWISLTDRGQRILTFTRLGVLDALERISWTDTKFLSEAEKAELAVLMEGMNERDLVFCRERADLTLRETLRVHYNSCNGCDKSPIVGTRYDCIDCGDKLDYQLCEHCIEKKTTALLSDSDTKHTDAHNMVAFPTEIVMQRSNHYVFKAREMLPGRIPLITSNEKDIQCCECGDEVGECFYFCLKCPEIKIDLKCFLCERCSRLESFATVAEHKSGHGHILALIRSRNAPSVTGLPPDSDNEEKADSASQEHVRQLHDRMEKMDARLDIIVQRLEALTASIQMVFTI</sequence>
<organism evidence="7 8">
    <name type="scientific">Exidia glandulosa HHB12029</name>
    <dbReference type="NCBI Taxonomy" id="1314781"/>
    <lineage>
        <taxon>Eukaryota</taxon>
        <taxon>Fungi</taxon>
        <taxon>Dikarya</taxon>
        <taxon>Basidiomycota</taxon>
        <taxon>Agaricomycotina</taxon>
        <taxon>Agaricomycetes</taxon>
        <taxon>Auriculariales</taxon>
        <taxon>Exidiaceae</taxon>
        <taxon>Exidia</taxon>
    </lineage>
</organism>
<evidence type="ECO:0000259" key="6">
    <source>
        <dbReference type="PROSITE" id="PS50135"/>
    </source>
</evidence>
<keyword evidence="1" id="KW-0479">Metal-binding</keyword>
<keyword evidence="8" id="KW-1185">Reference proteome</keyword>
<protein>
    <recommendedName>
        <fullName evidence="6">ZZ-type domain-containing protein</fullName>
    </recommendedName>
</protein>
<dbReference type="InterPro" id="IPR000433">
    <property type="entry name" value="Znf_ZZ"/>
</dbReference>
<dbReference type="InParanoid" id="A0A165DU82"/>
<evidence type="ECO:0000256" key="1">
    <source>
        <dbReference type="ARBA" id="ARBA00022723"/>
    </source>
</evidence>
<dbReference type="SMART" id="SM00291">
    <property type="entry name" value="ZnF_ZZ"/>
    <property type="match status" value="1"/>
</dbReference>
<feature type="compositionally biased region" description="Basic and acidic residues" evidence="5">
    <location>
        <begin position="1018"/>
        <end position="1027"/>
    </location>
</feature>
<dbReference type="InterPro" id="IPR018247">
    <property type="entry name" value="EF_Hand_1_Ca_BS"/>
</dbReference>